<evidence type="ECO:0000259" key="4">
    <source>
        <dbReference type="Pfam" id="PF10106"/>
    </source>
</evidence>
<dbReference type="OrthoDB" id="1907165at2"/>
<dbReference type="NCBIfam" id="TIGR03361">
    <property type="entry name" value="VI_Rhs_Vgr"/>
    <property type="match status" value="1"/>
</dbReference>
<feature type="domain" description="DUF2345" evidence="4">
    <location>
        <begin position="716"/>
        <end position="873"/>
    </location>
</feature>
<dbReference type="Gene3D" id="3.55.50.10">
    <property type="entry name" value="Baseplate protein-like domains"/>
    <property type="match status" value="1"/>
</dbReference>
<evidence type="ECO:0000256" key="2">
    <source>
        <dbReference type="SAM" id="MobiDB-lite"/>
    </source>
</evidence>
<dbReference type="InterPro" id="IPR017847">
    <property type="entry name" value="T6SS_RhsGE_Vgr_subset"/>
</dbReference>
<dbReference type="EMBL" id="CP023270">
    <property type="protein sequence ID" value="AVJ26367.1"/>
    <property type="molecule type" value="Genomic_DNA"/>
</dbReference>
<keyword evidence="7" id="KW-1185">Reference proteome</keyword>
<gene>
    <name evidence="6" type="ORF">CLM73_04165</name>
</gene>
<dbReference type="Pfam" id="PF05954">
    <property type="entry name" value="Phage_GPD"/>
    <property type="match status" value="1"/>
</dbReference>
<dbReference type="RefSeq" id="WP_105237427.1">
    <property type="nucleotide sequence ID" value="NZ_CP023270.1"/>
</dbReference>
<dbReference type="AlphaFoldDB" id="A0A2S0I3L2"/>
<feature type="domain" description="Putative type VI secretion system Rhs element associated Vgr" evidence="5">
    <location>
        <begin position="579"/>
        <end position="681"/>
    </location>
</feature>
<evidence type="ECO:0000259" key="3">
    <source>
        <dbReference type="Pfam" id="PF04717"/>
    </source>
</evidence>
<reference evidence="6 7" key="1">
    <citation type="submission" date="2017-09" db="EMBL/GenBank/DDBJ databases">
        <title>Genomic, metabolic, and phenotypic characteristics of bacterial isolates from the natural microbiome of the model nematode Caenorhabditis elegans.</title>
        <authorList>
            <person name="Zimmermann J."/>
            <person name="Obeng N."/>
            <person name="Yang W."/>
            <person name="Obeng O."/>
            <person name="Kissoyan K."/>
            <person name="Pees B."/>
            <person name="Dirksen P."/>
            <person name="Hoppner M."/>
            <person name="Franke A."/>
            <person name="Rosenstiel P."/>
            <person name="Leippe M."/>
            <person name="Dierking K."/>
            <person name="Kaleta C."/>
            <person name="Schulenburg H."/>
        </authorList>
    </citation>
    <scope>NUCLEOTIDE SEQUENCE [LARGE SCALE GENOMIC DNA]</scope>
    <source>
        <strain evidence="6 7">MYb73</strain>
    </source>
</reference>
<evidence type="ECO:0000259" key="5">
    <source>
        <dbReference type="Pfam" id="PF13296"/>
    </source>
</evidence>
<dbReference type="SUPFAM" id="SSF69255">
    <property type="entry name" value="gp5 N-terminal domain-like"/>
    <property type="match status" value="1"/>
</dbReference>
<sequence>MALESAAAGALGAGFTQADRLLDLATPLGPDTLLAERLQGREQLSGGGFVLEVDALSGDAHIPLKSLIGQAAQVKLQTALGREEHRVWCGLVTEARFEGANGGFARYRLRIEPWLALLRQRRDSFAFQDLSVIDIVDSVFGDYQGQGALAPQWRWEVKDRDAYATRSLTIQYRETDFAFVERLLAEEGLFYWVEHEGGDGEPGTHTIVIADHNGAFEAGPQDSIPFQRADATEAQDSIQAWRQHRAWRTNAVRLATWDYRAMQARKVSAQVEDKFANALELADSDYPGQYLYEDSAQGERLAHNALAAQRVRQSLFEGEGTVRTLAPGQRFTLTGHWGPSQGAGADFVVIGIRHEARNNFDESLGQAVAQALGAAGGGAVEKADGEDADFYRNRFEAIAATLEYRPSTRDGHGARLHPRPTVHGAQTALVVGAGDSLHTDRDHRIRIQFHWQRGSASSSRQDHPAGDDNAPASEALGAWVRVAEPVAGSDWGGHFVPRLGQEVLVQFLHGDIDRPVVVGALYNGAGTENAANNQVQGGAANATGNAPAWFAGSEAGHAHNVVMSGFKTQALASSGQGMGGYNQLVQDDTPGQSRLTASTTQAESRLNLGHLKQQRDNERLSDLGHGAELATAEALALRAGEGLLISAHQREDATGGLLDSEEAITQMEKSIEQAAELSATAGRQEAQLPGDKDKPRALDELSAVREIIEGTKSDAEHRVPAYTQPHIQVSAPSGIGQYTPHNAYTVAGATLCQIAPDVNWAAGANLAMCVAQGVVLFTKGLGGSGRAVEEQGIRLHAAGGKLRLQSQKARMRLAAEKAVTLVSAQGAVDVNASKKVLATAAGAYMRIEGGGIQLHAPGKVELKAGVHNWVGPQSGAGPAQPPQGDMEGCAAALEDAAGSGALAA</sequence>
<proteinExistence type="inferred from homology"/>
<dbReference type="Gene3D" id="2.30.110.50">
    <property type="match status" value="1"/>
</dbReference>
<organism evidence="6 7">
    <name type="scientific">Achromobacter spanius</name>
    <dbReference type="NCBI Taxonomy" id="217203"/>
    <lineage>
        <taxon>Bacteria</taxon>
        <taxon>Pseudomonadati</taxon>
        <taxon>Pseudomonadota</taxon>
        <taxon>Betaproteobacteria</taxon>
        <taxon>Burkholderiales</taxon>
        <taxon>Alcaligenaceae</taxon>
        <taxon>Achromobacter</taxon>
    </lineage>
</organism>
<feature type="region of interest" description="Disordered" evidence="2">
    <location>
        <begin position="452"/>
        <end position="472"/>
    </location>
</feature>
<accession>A0A2S0I3L2</accession>
<dbReference type="InterPro" id="IPR028244">
    <property type="entry name" value="T6SS_Rhs_Vgr_dom"/>
</dbReference>
<protein>
    <submittedName>
        <fullName evidence="6">Type VI secretion system tip protein VgrG</fullName>
    </submittedName>
</protein>
<evidence type="ECO:0000313" key="7">
    <source>
        <dbReference type="Proteomes" id="UP000239477"/>
    </source>
</evidence>
<comment type="similarity">
    <text evidence="1">Belongs to the VgrG protein family.</text>
</comment>
<dbReference type="InterPro" id="IPR006531">
    <property type="entry name" value="Gp5/Vgr_OB"/>
</dbReference>
<dbReference type="Gene3D" id="4.10.220.110">
    <property type="match status" value="1"/>
</dbReference>
<dbReference type="NCBIfam" id="TIGR01646">
    <property type="entry name" value="vgr_GE"/>
    <property type="match status" value="1"/>
</dbReference>
<dbReference type="Gene3D" id="2.40.50.230">
    <property type="entry name" value="Gp5 N-terminal domain"/>
    <property type="match status" value="1"/>
</dbReference>
<dbReference type="Pfam" id="PF04717">
    <property type="entry name" value="Phage_base_V"/>
    <property type="match status" value="1"/>
</dbReference>
<feature type="domain" description="Gp5/Type VI secretion system Vgr protein OB-fold" evidence="3">
    <location>
        <begin position="478"/>
        <end position="522"/>
    </location>
</feature>
<dbReference type="InterPro" id="IPR006533">
    <property type="entry name" value="T6SS_Vgr_RhsGE"/>
</dbReference>
<dbReference type="InterPro" id="IPR018769">
    <property type="entry name" value="VgrG2_DUF2345"/>
</dbReference>
<evidence type="ECO:0000313" key="6">
    <source>
        <dbReference type="EMBL" id="AVJ26367.1"/>
    </source>
</evidence>
<evidence type="ECO:0000256" key="1">
    <source>
        <dbReference type="ARBA" id="ARBA00005558"/>
    </source>
</evidence>
<dbReference type="Proteomes" id="UP000239477">
    <property type="component" value="Chromosome"/>
</dbReference>
<name>A0A2S0I3L2_9BURK</name>
<dbReference type="SUPFAM" id="SSF69279">
    <property type="entry name" value="Phage tail proteins"/>
    <property type="match status" value="2"/>
</dbReference>
<dbReference type="Pfam" id="PF10106">
    <property type="entry name" value="DUF2345"/>
    <property type="match status" value="1"/>
</dbReference>
<dbReference type="InterPro" id="IPR037026">
    <property type="entry name" value="Vgr_OB-fold_dom_sf"/>
</dbReference>
<dbReference type="Pfam" id="PF13296">
    <property type="entry name" value="T6SS_Vgr"/>
    <property type="match status" value="1"/>
</dbReference>